<accession>A0A3Q8CPK6</accession>
<evidence type="ECO:0000256" key="1">
    <source>
        <dbReference type="ARBA" id="ARBA00004651"/>
    </source>
</evidence>
<sequence>MLNLNNFVTSLADQGSWVAYSIIFLIILCETGLVIMPFLPGDSLLFLCGSIATLPHSFFNVELLLILLSFAAFLGDSLNFEIGNHFGKSLTKPKWSKWIKPNYLRKTNDFFKCYGSNAVLLGRFAPIIRTLVPFTAGISKMPYHTFAFFNVCGGIAWVSLGILSGYFFGNIPLVKNHFELLMMAIIVISLLPILLIKFKKNINLTTSHKTLKGNDLNEKK</sequence>
<dbReference type="InterPro" id="IPR032818">
    <property type="entry name" value="DedA-like"/>
</dbReference>
<evidence type="ECO:0000256" key="5">
    <source>
        <dbReference type="ARBA" id="ARBA00022989"/>
    </source>
</evidence>
<keyword evidence="10" id="KW-1185">Reference proteome</keyword>
<dbReference type="Proteomes" id="UP000324497">
    <property type="component" value="Chromosome"/>
</dbReference>
<dbReference type="GO" id="GO:0005886">
    <property type="term" value="C:plasma membrane"/>
    <property type="evidence" value="ECO:0007669"/>
    <property type="project" value="UniProtKB-SubCell"/>
</dbReference>
<proteinExistence type="inferred from homology"/>
<evidence type="ECO:0000313" key="10">
    <source>
        <dbReference type="Proteomes" id="UP000324497"/>
    </source>
</evidence>
<evidence type="ECO:0000256" key="4">
    <source>
        <dbReference type="ARBA" id="ARBA00022692"/>
    </source>
</evidence>
<organism evidence="9 10">
    <name type="scientific">Liquorilactobacillus nagelii</name>
    <dbReference type="NCBI Taxonomy" id="82688"/>
    <lineage>
        <taxon>Bacteria</taxon>
        <taxon>Bacillati</taxon>
        <taxon>Bacillota</taxon>
        <taxon>Bacilli</taxon>
        <taxon>Lactobacillales</taxon>
        <taxon>Lactobacillaceae</taxon>
        <taxon>Liquorilactobacillus</taxon>
    </lineage>
</organism>
<feature type="transmembrane region" description="Helical" evidence="7">
    <location>
        <begin position="180"/>
        <end position="198"/>
    </location>
</feature>
<dbReference type="PANTHER" id="PTHR30353:SF0">
    <property type="entry name" value="TRANSMEMBRANE PROTEIN"/>
    <property type="match status" value="1"/>
</dbReference>
<reference evidence="9 10" key="1">
    <citation type="submission" date="2016-11" db="EMBL/GenBank/DDBJ databases">
        <title>Interaction between Lactobacillus species and yeast in water kefir.</title>
        <authorList>
            <person name="Behr J."/>
            <person name="Xu D."/>
            <person name="Vogel R.F."/>
        </authorList>
    </citation>
    <scope>NUCLEOTIDE SEQUENCE [LARGE SCALE GENOMIC DNA]</scope>
    <source>
        <strain evidence="9 10">TMW 1.1827</strain>
    </source>
</reference>
<keyword evidence="5 7" id="KW-1133">Transmembrane helix</keyword>
<dbReference type="AlphaFoldDB" id="A0A3Q8CPK6"/>
<keyword evidence="4 7" id="KW-0812">Transmembrane</keyword>
<name>A0A3Q8CPK6_9LACO</name>
<dbReference type="EMBL" id="CP018180">
    <property type="protein sequence ID" value="AUJ32640.1"/>
    <property type="molecule type" value="Genomic_DNA"/>
</dbReference>
<keyword evidence="3 7" id="KW-1003">Cell membrane</keyword>
<feature type="transmembrane region" description="Helical" evidence="7">
    <location>
        <begin position="17"/>
        <end position="39"/>
    </location>
</feature>
<feature type="domain" description="VTT" evidence="8">
    <location>
        <begin position="39"/>
        <end position="166"/>
    </location>
</feature>
<evidence type="ECO:0000256" key="6">
    <source>
        <dbReference type="ARBA" id="ARBA00023136"/>
    </source>
</evidence>
<comment type="subcellular location">
    <subcellularLocation>
        <location evidence="1 7">Cell membrane</location>
        <topology evidence="1 7">Multi-pass membrane protein</topology>
    </subcellularLocation>
</comment>
<keyword evidence="6 7" id="KW-0472">Membrane</keyword>
<evidence type="ECO:0000256" key="7">
    <source>
        <dbReference type="RuleBase" id="RU367016"/>
    </source>
</evidence>
<dbReference type="InterPro" id="IPR032816">
    <property type="entry name" value="VTT_dom"/>
</dbReference>
<evidence type="ECO:0000313" key="9">
    <source>
        <dbReference type="EMBL" id="AUJ32640.1"/>
    </source>
</evidence>
<gene>
    <name evidence="9" type="ORF">BSQ50_08895</name>
</gene>
<evidence type="ECO:0000256" key="3">
    <source>
        <dbReference type="ARBA" id="ARBA00022475"/>
    </source>
</evidence>
<comment type="similarity">
    <text evidence="2 7">Belongs to the DedA family.</text>
</comment>
<dbReference type="Pfam" id="PF09335">
    <property type="entry name" value="VTT_dom"/>
    <property type="match status" value="1"/>
</dbReference>
<protein>
    <submittedName>
        <fullName evidence="9">Cytochrome O ubiquinol oxidase</fullName>
    </submittedName>
</protein>
<evidence type="ECO:0000256" key="2">
    <source>
        <dbReference type="ARBA" id="ARBA00010792"/>
    </source>
</evidence>
<dbReference type="GeneID" id="78520768"/>
<evidence type="ECO:0000259" key="8">
    <source>
        <dbReference type="Pfam" id="PF09335"/>
    </source>
</evidence>
<dbReference type="PANTHER" id="PTHR30353">
    <property type="entry name" value="INNER MEMBRANE PROTEIN DEDA-RELATED"/>
    <property type="match status" value="1"/>
</dbReference>
<feature type="transmembrane region" description="Helical" evidence="7">
    <location>
        <begin position="146"/>
        <end position="168"/>
    </location>
</feature>
<dbReference type="KEGG" id="lng:BSQ50_08895"/>
<feature type="transmembrane region" description="Helical" evidence="7">
    <location>
        <begin position="51"/>
        <end position="74"/>
    </location>
</feature>
<dbReference type="RefSeq" id="WP_057884697.1">
    <property type="nucleotide sequence ID" value="NZ_CP018180.1"/>
</dbReference>